<dbReference type="PROSITE" id="PS00478">
    <property type="entry name" value="LIM_DOMAIN_1"/>
    <property type="match status" value="1"/>
</dbReference>
<name>A0A0N4U3S3_DRAME</name>
<evidence type="ECO:0000256" key="2">
    <source>
        <dbReference type="ARBA" id="ARBA00022833"/>
    </source>
</evidence>
<sequence length="210" mass="24515">MHRENCFKHEKIIGMHLSKAALSETKETIKDDARLEELNALKEKSEISKIKQDFTEGKLMKDMEGKVFDEEREQIFAQTKEQYAKFKDAFEKMPKKMEQDLEEKLKAIEKELSGVGKETLANIKEAFENPLEIQGIEKEKIVVERSEADKKRILNTFIKPEMTADEAPRECAICSKIVYPVERVFVNKCLYHHACFKCMKCGKRLTYQNE</sequence>
<dbReference type="WBParaSite" id="DME_0000138401-mRNA-1">
    <property type="protein sequence ID" value="DME_0000138401-mRNA-1"/>
    <property type="gene ID" value="DME_0000138401"/>
</dbReference>
<keyword evidence="3 4" id="KW-0440">LIM domain</keyword>
<dbReference type="EMBL" id="UYYG01001153">
    <property type="protein sequence ID" value="VDN55771.1"/>
    <property type="molecule type" value="Genomic_DNA"/>
</dbReference>
<dbReference type="GO" id="GO:0046872">
    <property type="term" value="F:metal ion binding"/>
    <property type="evidence" value="ECO:0007669"/>
    <property type="project" value="UniProtKB-KW"/>
</dbReference>
<feature type="domain" description="LIM zinc-binding" evidence="5">
    <location>
        <begin position="169"/>
        <end position="210"/>
    </location>
</feature>
<proteinExistence type="predicted"/>
<dbReference type="SUPFAM" id="SSF57716">
    <property type="entry name" value="Glucocorticoid receptor-like (DNA-binding domain)"/>
    <property type="match status" value="1"/>
</dbReference>
<dbReference type="Gene3D" id="2.10.110.10">
    <property type="entry name" value="Cysteine Rich Protein"/>
    <property type="match status" value="1"/>
</dbReference>
<dbReference type="Proteomes" id="UP000274756">
    <property type="component" value="Unassembled WGS sequence"/>
</dbReference>
<protein>
    <submittedName>
        <fullName evidence="9">LIM zinc-binding domain-containing protein</fullName>
    </submittedName>
</protein>
<dbReference type="OrthoDB" id="1679758at2759"/>
<reference evidence="6 8" key="2">
    <citation type="submission" date="2018-11" db="EMBL/GenBank/DDBJ databases">
        <authorList>
            <consortium name="Pathogen Informatics"/>
        </authorList>
    </citation>
    <scope>NUCLEOTIDE SEQUENCE [LARGE SCALE GENOMIC DNA]</scope>
</reference>
<dbReference type="AlphaFoldDB" id="A0A0N4U3S3"/>
<evidence type="ECO:0000256" key="3">
    <source>
        <dbReference type="ARBA" id="ARBA00023038"/>
    </source>
</evidence>
<evidence type="ECO:0000313" key="8">
    <source>
        <dbReference type="Proteomes" id="UP000274756"/>
    </source>
</evidence>
<keyword evidence="1 4" id="KW-0479">Metal-binding</keyword>
<gene>
    <name evidence="6" type="ORF">DME_LOCUS5744</name>
</gene>
<reference evidence="9" key="1">
    <citation type="submission" date="2017-02" db="UniProtKB">
        <authorList>
            <consortium name="WormBaseParasite"/>
        </authorList>
    </citation>
    <scope>IDENTIFICATION</scope>
</reference>
<organism evidence="7 9">
    <name type="scientific">Dracunculus medinensis</name>
    <name type="common">Guinea worm</name>
    <dbReference type="NCBI Taxonomy" id="318479"/>
    <lineage>
        <taxon>Eukaryota</taxon>
        <taxon>Metazoa</taxon>
        <taxon>Ecdysozoa</taxon>
        <taxon>Nematoda</taxon>
        <taxon>Chromadorea</taxon>
        <taxon>Rhabditida</taxon>
        <taxon>Spirurina</taxon>
        <taxon>Dracunculoidea</taxon>
        <taxon>Dracunculidae</taxon>
        <taxon>Dracunculus</taxon>
    </lineage>
</organism>
<evidence type="ECO:0000256" key="1">
    <source>
        <dbReference type="ARBA" id="ARBA00022723"/>
    </source>
</evidence>
<evidence type="ECO:0000256" key="4">
    <source>
        <dbReference type="PROSITE-ProRule" id="PRU00125"/>
    </source>
</evidence>
<evidence type="ECO:0000259" key="5">
    <source>
        <dbReference type="PROSITE" id="PS50023"/>
    </source>
</evidence>
<dbReference type="InterPro" id="IPR001781">
    <property type="entry name" value="Znf_LIM"/>
</dbReference>
<dbReference type="Pfam" id="PF00412">
    <property type="entry name" value="LIM"/>
    <property type="match status" value="1"/>
</dbReference>
<evidence type="ECO:0000313" key="9">
    <source>
        <dbReference type="WBParaSite" id="DME_0000138401-mRNA-1"/>
    </source>
</evidence>
<evidence type="ECO:0000313" key="7">
    <source>
        <dbReference type="Proteomes" id="UP000038040"/>
    </source>
</evidence>
<keyword evidence="2 4" id="KW-0862">Zinc</keyword>
<keyword evidence="8" id="KW-1185">Reference proteome</keyword>
<dbReference type="PROSITE" id="PS50023">
    <property type="entry name" value="LIM_DOMAIN_2"/>
    <property type="match status" value="1"/>
</dbReference>
<evidence type="ECO:0000313" key="6">
    <source>
        <dbReference type="EMBL" id="VDN55771.1"/>
    </source>
</evidence>
<dbReference type="STRING" id="318479.A0A0N4U3S3"/>
<dbReference type="PANTHER" id="PTHR24206">
    <property type="entry name" value="OS06G0237300 PROTEIN"/>
    <property type="match status" value="1"/>
</dbReference>
<accession>A0A0N4U3S3</accession>
<dbReference type="Proteomes" id="UP000038040">
    <property type="component" value="Unplaced"/>
</dbReference>